<accession>V6LNQ0</accession>
<dbReference type="AlphaFoldDB" id="V6LNQ0"/>
<reference evidence="1 2" key="1">
    <citation type="journal article" date="2014" name="PLoS Genet.">
        <title>The Genome of Spironucleus salmonicida Highlights a Fish Pathogen Adapted to Fluctuating Environments.</title>
        <authorList>
            <person name="Xu F."/>
            <person name="Jerlstrom-Hultqvist J."/>
            <person name="Einarsson E."/>
            <person name="Astvaldsson A."/>
            <person name="Svard S.G."/>
            <person name="Andersson J.O."/>
        </authorList>
    </citation>
    <scope>NUCLEOTIDE SEQUENCE</scope>
    <source>
        <strain evidence="2">ATCC 50377</strain>
    </source>
</reference>
<keyword evidence="3" id="KW-1185">Reference proteome</keyword>
<gene>
    <name evidence="1" type="ORF">SS50377_14925</name>
    <name evidence="2" type="ORF">SS50377_20292</name>
</gene>
<sequence length="537" mass="61215">MTSQNLQQQVVSDYLQQHTIIHSLEKALNLAIEHQISSPEVFIADYLMKQRKSKALIQLQQIQLAGDHLILIIDFLGLLRYFKYPNFDGKTSLFPELAYETLQNLDLAQPFSQIWATLGRSAPLFQMIHKSVQSLLRESEPEALSRLLNKEKQLFTLQKMIIPIFEISGKIKIGLVMRKDCYAFANFIAKTLELKGKFPFLVSQNDKTFDVQIPEFTKLKFQVSDSKIPNFQEFLSELKNEKVIVEGNENLEGKNQSGKDAKNSKNANQIFNTKLSVPNLAIAVFTAFARLCEESNFAEFSKIFVQINNEMVNEMAFSENSREFENFLLTSFVNAKNDVILMINSLNLLGENSISKAQRAPSALKKGAKVEVPVKTSVSQLTYNFENAEIDILQATQHFYQLQNYEKINFAITVFSDFQVKKAIIYKEKACNSLIFQTDITQYYDGLATWNVEKTEEEDQYHVFYTSCGRPSTPVDVKGKGKAPGKEVVDVKKGFISKTMCGILENVDYQVISCESEIHEYMIEVAGLLLEKRGVYQ</sequence>
<reference evidence="2" key="2">
    <citation type="submission" date="2020-12" db="EMBL/GenBank/DDBJ databases">
        <title>New Spironucleus salmonicida genome in near-complete chromosomes.</title>
        <authorList>
            <person name="Xu F."/>
            <person name="Kurt Z."/>
            <person name="Jimenez-Gonzalez A."/>
            <person name="Astvaldsson A."/>
            <person name="Andersson J.O."/>
            <person name="Svard S.G."/>
        </authorList>
    </citation>
    <scope>NUCLEOTIDE SEQUENCE</scope>
    <source>
        <strain evidence="2">ATCC 50377</strain>
    </source>
</reference>
<evidence type="ECO:0000313" key="1">
    <source>
        <dbReference type="EMBL" id="EST45346.1"/>
    </source>
</evidence>
<dbReference type="Proteomes" id="UP000018208">
    <property type="component" value="Unassembled WGS sequence"/>
</dbReference>
<dbReference type="VEuPathDB" id="GiardiaDB:SS50377_20292"/>
<organism evidence="1">
    <name type="scientific">Spironucleus salmonicida</name>
    <dbReference type="NCBI Taxonomy" id="348837"/>
    <lineage>
        <taxon>Eukaryota</taxon>
        <taxon>Metamonada</taxon>
        <taxon>Diplomonadida</taxon>
        <taxon>Hexamitidae</taxon>
        <taxon>Hexamitinae</taxon>
        <taxon>Spironucleus</taxon>
    </lineage>
</organism>
<proteinExistence type="predicted"/>
<evidence type="ECO:0000313" key="3">
    <source>
        <dbReference type="Proteomes" id="UP000018208"/>
    </source>
</evidence>
<evidence type="ECO:0000313" key="2">
    <source>
        <dbReference type="EMBL" id="KAH0576946.1"/>
    </source>
</evidence>
<dbReference type="EMBL" id="AUWU02000001">
    <property type="protein sequence ID" value="KAH0576946.1"/>
    <property type="molecule type" value="Genomic_DNA"/>
</dbReference>
<dbReference type="EMBL" id="KI546100">
    <property type="protein sequence ID" value="EST45346.1"/>
    <property type="molecule type" value="Genomic_DNA"/>
</dbReference>
<name>V6LNQ0_9EUKA</name>
<protein>
    <submittedName>
        <fullName evidence="1">Uncharacterized protein</fullName>
    </submittedName>
</protein>